<sequence length="257" mass="29933">MPKKFVLISTLVSLFVLSCKKDQQTDNNNFKLVERNSYFVDSYNNISIYRSNEDRKPLNGYYIVGDKFKKWEEFNVKNGILNGTYIVFHSNGEIFSQSNYLNGKLHGEEKKYDLAGHLSKVNTYKHGVLYGKSISYFDNGNIKSESKIKDEKVIESVSFDLIGNIESQMFIKEGRSITQTIKNGKVFSEQISSNYDDFEAVKFYNPDGSLKMFLRMLEDGDTAYLIELDKNNEEMKRINLKENPQEIFKYQEYLKAF</sequence>
<dbReference type="Proteomes" id="UP000760545">
    <property type="component" value="Unassembled WGS sequence"/>
</dbReference>
<accession>A0ABX1D6C0</accession>
<dbReference type="InterPro" id="IPR011652">
    <property type="entry name" value="MORN_2"/>
</dbReference>
<organism evidence="1 2">
    <name type="scientific">Tamlana crocina</name>
    <dbReference type="NCBI Taxonomy" id="393006"/>
    <lineage>
        <taxon>Bacteria</taxon>
        <taxon>Pseudomonadati</taxon>
        <taxon>Bacteroidota</taxon>
        <taxon>Flavobacteriia</taxon>
        <taxon>Flavobacteriales</taxon>
        <taxon>Flavobacteriaceae</taxon>
        <taxon>Tamlana</taxon>
    </lineage>
</organism>
<dbReference type="RefSeq" id="WP_167916172.1">
    <property type="nucleotide sequence ID" value="NZ_JAAVJS010000001.1"/>
</dbReference>
<proteinExistence type="predicted"/>
<evidence type="ECO:0000313" key="2">
    <source>
        <dbReference type="Proteomes" id="UP000760545"/>
    </source>
</evidence>
<dbReference type="Pfam" id="PF07661">
    <property type="entry name" value="MORN_2"/>
    <property type="match status" value="3"/>
</dbReference>
<protein>
    <recommendedName>
        <fullName evidence="3">Toxin-antitoxin system YwqK family antitoxin</fullName>
    </recommendedName>
</protein>
<dbReference type="Gene3D" id="2.20.110.10">
    <property type="entry name" value="Histone H3 K4-specific methyltransferase SET7/9 N-terminal domain"/>
    <property type="match status" value="1"/>
</dbReference>
<gene>
    <name evidence="1" type="ORF">HC176_00240</name>
</gene>
<reference evidence="1 2" key="1">
    <citation type="submission" date="2020-03" db="EMBL/GenBank/DDBJ databases">
        <title>Tamlana sp. nov, isolated from XXX.</title>
        <authorList>
            <person name="Cao W.R."/>
        </authorList>
    </citation>
    <scope>NUCLEOTIDE SEQUENCE [LARGE SCALE GENOMIC DNA]</scope>
    <source>
        <strain evidence="1 2">HST1-43</strain>
    </source>
</reference>
<evidence type="ECO:0008006" key="3">
    <source>
        <dbReference type="Google" id="ProtNLM"/>
    </source>
</evidence>
<name>A0ABX1D6C0_9FLAO</name>
<evidence type="ECO:0000313" key="1">
    <source>
        <dbReference type="EMBL" id="NJX13913.1"/>
    </source>
</evidence>
<keyword evidence="2" id="KW-1185">Reference proteome</keyword>
<dbReference type="PROSITE" id="PS51257">
    <property type="entry name" value="PROKAR_LIPOPROTEIN"/>
    <property type="match status" value="1"/>
</dbReference>
<comment type="caution">
    <text evidence="1">The sequence shown here is derived from an EMBL/GenBank/DDBJ whole genome shotgun (WGS) entry which is preliminary data.</text>
</comment>
<dbReference type="SUPFAM" id="SSF82185">
    <property type="entry name" value="Histone H3 K4-specific methyltransferase SET7/9 N-terminal domain"/>
    <property type="match status" value="1"/>
</dbReference>
<dbReference type="EMBL" id="JAAVJS010000001">
    <property type="protein sequence ID" value="NJX13913.1"/>
    <property type="molecule type" value="Genomic_DNA"/>
</dbReference>